<evidence type="ECO:0000313" key="1">
    <source>
        <dbReference type="EMBL" id="CAG8854717.1"/>
    </source>
</evidence>
<dbReference type="Proteomes" id="UP000789901">
    <property type="component" value="Unassembled WGS sequence"/>
</dbReference>
<feature type="non-terminal residue" evidence="1">
    <location>
        <position position="1"/>
    </location>
</feature>
<organism evidence="1 2">
    <name type="scientific">Gigaspora margarita</name>
    <dbReference type="NCBI Taxonomy" id="4874"/>
    <lineage>
        <taxon>Eukaryota</taxon>
        <taxon>Fungi</taxon>
        <taxon>Fungi incertae sedis</taxon>
        <taxon>Mucoromycota</taxon>
        <taxon>Glomeromycotina</taxon>
        <taxon>Glomeromycetes</taxon>
        <taxon>Diversisporales</taxon>
        <taxon>Gigasporaceae</taxon>
        <taxon>Gigaspora</taxon>
    </lineage>
</organism>
<feature type="non-terminal residue" evidence="1">
    <location>
        <position position="47"/>
    </location>
</feature>
<dbReference type="EMBL" id="CAJVQB010141596">
    <property type="protein sequence ID" value="CAG8854717.1"/>
    <property type="molecule type" value="Genomic_DNA"/>
</dbReference>
<gene>
    <name evidence="1" type="ORF">GMARGA_LOCUS43538</name>
</gene>
<evidence type="ECO:0000313" key="2">
    <source>
        <dbReference type="Proteomes" id="UP000789901"/>
    </source>
</evidence>
<accession>A0ABN7XHH4</accession>
<proteinExistence type="predicted"/>
<keyword evidence="2" id="KW-1185">Reference proteome</keyword>
<comment type="caution">
    <text evidence="1">The sequence shown here is derived from an EMBL/GenBank/DDBJ whole genome shotgun (WGS) entry which is preliminary data.</text>
</comment>
<protein>
    <submittedName>
        <fullName evidence="1">19030_t:CDS:1</fullName>
    </submittedName>
</protein>
<reference evidence="1 2" key="1">
    <citation type="submission" date="2021-06" db="EMBL/GenBank/DDBJ databases">
        <authorList>
            <person name="Kallberg Y."/>
            <person name="Tangrot J."/>
            <person name="Rosling A."/>
        </authorList>
    </citation>
    <scope>NUCLEOTIDE SEQUENCE [LARGE SCALE GENOMIC DNA]</scope>
    <source>
        <strain evidence="1 2">120-4 pot B 10/14</strain>
    </source>
</reference>
<name>A0ABN7XHH4_GIGMA</name>
<sequence length="47" mass="5465">TSQIIANNSAHICNNSKPIKLVKQKQKDHIDINKYYPNSDINKYYSN</sequence>